<dbReference type="RefSeq" id="WP_038244349.1">
    <property type="nucleotide sequence ID" value="NZ_CAWLZI010000056.1"/>
</dbReference>
<dbReference type="Proteomes" id="UP000028500">
    <property type="component" value="Unassembled WGS sequence"/>
</dbReference>
<dbReference type="HOGENOM" id="CLU_2157412_0_0_6"/>
<keyword evidence="4" id="KW-1185">Reference proteome</keyword>
<feature type="transmembrane region" description="Helical" evidence="1">
    <location>
        <begin position="12"/>
        <end position="34"/>
    </location>
</feature>
<evidence type="ECO:0000256" key="1">
    <source>
        <dbReference type="SAM" id="Phobius"/>
    </source>
</evidence>
<keyword evidence="1" id="KW-1133">Transmembrane helix</keyword>
<proteinExistence type="predicted"/>
<dbReference type="GO" id="GO:0006629">
    <property type="term" value="P:lipid metabolic process"/>
    <property type="evidence" value="ECO:0007669"/>
    <property type="project" value="InterPro"/>
</dbReference>
<evidence type="ECO:0000259" key="2">
    <source>
        <dbReference type="Pfam" id="PF00487"/>
    </source>
</evidence>
<protein>
    <submittedName>
        <fullName evidence="3">Fatty acid desaturase family protein, putative</fullName>
    </submittedName>
</protein>
<gene>
    <name evidence="3" type="ORF">XBKQ1_580031</name>
</gene>
<comment type="caution">
    <text evidence="3">The sequence shown here is derived from an EMBL/GenBank/DDBJ whole genome shotgun (WGS) entry which is preliminary data.</text>
</comment>
<evidence type="ECO:0000313" key="4">
    <source>
        <dbReference type="Proteomes" id="UP000028500"/>
    </source>
</evidence>
<dbReference type="EMBL" id="CBSY010000248">
    <property type="protein sequence ID" value="CDH21614.1"/>
    <property type="molecule type" value="Genomic_DNA"/>
</dbReference>
<organism evidence="3 4">
    <name type="scientific">Xenorhabdus bovienii str. kraussei Quebec</name>
    <dbReference type="NCBI Taxonomy" id="1398203"/>
    <lineage>
        <taxon>Bacteria</taxon>
        <taxon>Pseudomonadati</taxon>
        <taxon>Pseudomonadota</taxon>
        <taxon>Gammaproteobacteria</taxon>
        <taxon>Enterobacterales</taxon>
        <taxon>Morganellaceae</taxon>
        <taxon>Xenorhabdus</taxon>
    </lineage>
</organism>
<dbReference type="AlphaFoldDB" id="A0A077PPA8"/>
<dbReference type="InterPro" id="IPR005804">
    <property type="entry name" value="FA_desaturase_dom"/>
</dbReference>
<reference evidence="3" key="1">
    <citation type="submission" date="2013-07" db="EMBL/GenBank/DDBJ databases">
        <title>Sub-species coevolution in mutualistic symbiosis.</title>
        <authorList>
            <person name="Murfin K."/>
            <person name="Klassen J."/>
            <person name="Lee M."/>
            <person name="Forst S."/>
            <person name="Stock P."/>
            <person name="Goodrich-Blair H."/>
        </authorList>
    </citation>
    <scope>NUCLEOTIDE SEQUENCE [LARGE SCALE GENOMIC DNA]</scope>
    <source>
        <strain evidence="3">Kraussei Quebec</strain>
    </source>
</reference>
<sequence>MNKFKGRIQLISEIFISLYVHYSFYILFIIIIGARQRALASLFHEAAHSNLFRNKWMNNYLTHVLCGWGILQSFHAYKKSHVHEHHLQIGDHEKDSDYKYMLEASPFTQLW</sequence>
<keyword evidence="1" id="KW-0812">Transmembrane</keyword>
<keyword evidence="1" id="KW-0472">Membrane</keyword>
<feature type="domain" description="Fatty acid desaturase" evidence="2">
    <location>
        <begin position="25"/>
        <end position="108"/>
    </location>
</feature>
<evidence type="ECO:0000313" key="3">
    <source>
        <dbReference type="EMBL" id="CDH21614.1"/>
    </source>
</evidence>
<dbReference type="Pfam" id="PF00487">
    <property type="entry name" value="FA_desaturase"/>
    <property type="match status" value="1"/>
</dbReference>
<name>A0A077PPA8_XENBV</name>
<accession>A0A077PPA8</accession>
<dbReference type="OrthoDB" id="9796486at2"/>